<dbReference type="AlphaFoldDB" id="B0TFB6"/>
<dbReference type="InterPro" id="IPR000515">
    <property type="entry name" value="MetI-like"/>
</dbReference>
<dbReference type="InterPro" id="IPR050366">
    <property type="entry name" value="BP-dependent_transpt_permease"/>
</dbReference>
<dbReference type="Gene3D" id="1.10.3720.10">
    <property type="entry name" value="MetI-like"/>
    <property type="match status" value="1"/>
</dbReference>
<gene>
    <name evidence="9" type="ORF">HM1_1875</name>
</gene>
<feature type="transmembrane region" description="Helical" evidence="7">
    <location>
        <begin position="78"/>
        <end position="101"/>
    </location>
</feature>
<name>B0TFB6_HELMI</name>
<dbReference type="OrthoDB" id="9783218at2"/>
<protein>
    <submittedName>
        <fullName evidence="9">Peptide abc transporter, permease protein</fullName>
    </submittedName>
</protein>
<dbReference type="GO" id="GO:0055085">
    <property type="term" value="P:transmembrane transport"/>
    <property type="evidence" value="ECO:0007669"/>
    <property type="project" value="InterPro"/>
</dbReference>
<evidence type="ECO:0000256" key="2">
    <source>
        <dbReference type="ARBA" id="ARBA00022448"/>
    </source>
</evidence>
<evidence type="ECO:0000256" key="7">
    <source>
        <dbReference type="RuleBase" id="RU363032"/>
    </source>
</evidence>
<evidence type="ECO:0000256" key="5">
    <source>
        <dbReference type="ARBA" id="ARBA00022989"/>
    </source>
</evidence>
<dbReference type="KEGG" id="hmo:HM1_1875"/>
<dbReference type="eggNOG" id="COG1173">
    <property type="taxonomic scope" value="Bacteria"/>
</dbReference>
<keyword evidence="2 7" id="KW-0813">Transport</keyword>
<feature type="transmembrane region" description="Helical" evidence="7">
    <location>
        <begin position="138"/>
        <end position="156"/>
    </location>
</feature>
<dbReference type="STRING" id="498761.HM1_1875"/>
<dbReference type="CDD" id="cd06261">
    <property type="entry name" value="TM_PBP2"/>
    <property type="match status" value="1"/>
</dbReference>
<dbReference type="InterPro" id="IPR025966">
    <property type="entry name" value="OppC_N"/>
</dbReference>
<comment type="similarity">
    <text evidence="7">Belongs to the binding-protein-dependent transport system permease family.</text>
</comment>
<dbReference type="SUPFAM" id="SSF161098">
    <property type="entry name" value="MetI-like"/>
    <property type="match status" value="1"/>
</dbReference>
<feature type="domain" description="ABC transmembrane type-1" evidence="8">
    <location>
        <begin position="78"/>
        <end position="268"/>
    </location>
</feature>
<evidence type="ECO:0000256" key="1">
    <source>
        <dbReference type="ARBA" id="ARBA00004651"/>
    </source>
</evidence>
<evidence type="ECO:0000313" key="10">
    <source>
        <dbReference type="Proteomes" id="UP000008550"/>
    </source>
</evidence>
<keyword evidence="6 7" id="KW-0472">Membrane</keyword>
<proteinExistence type="inferred from homology"/>
<evidence type="ECO:0000259" key="8">
    <source>
        <dbReference type="PROSITE" id="PS50928"/>
    </source>
</evidence>
<keyword evidence="4 7" id="KW-0812">Transmembrane</keyword>
<feature type="transmembrane region" description="Helical" evidence="7">
    <location>
        <begin position="241"/>
        <end position="263"/>
    </location>
</feature>
<dbReference type="Pfam" id="PF12911">
    <property type="entry name" value="OppC_N"/>
    <property type="match status" value="1"/>
</dbReference>
<dbReference type="Proteomes" id="UP000008550">
    <property type="component" value="Chromosome"/>
</dbReference>
<evidence type="ECO:0000313" key="9">
    <source>
        <dbReference type="EMBL" id="ABZ84433.1"/>
    </source>
</evidence>
<feature type="transmembrane region" description="Helical" evidence="7">
    <location>
        <begin position="113"/>
        <end position="132"/>
    </location>
</feature>
<keyword evidence="10" id="KW-1185">Reference proteome</keyword>
<evidence type="ECO:0000256" key="6">
    <source>
        <dbReference type="ARBA" id="ARBA00023136"/>
    </source>
</evidence>
<evidence type="ECO:0000256" key="4">
    <source>
        <dbReference type="ARBA" id="ARBA00022692"/>
    </source>
</evidence>
<organism evidence="9 10">
    <name type="scientific">Heliobacterium modesticaldum (strain ATCC 51547 / Ice1)</name>
    <dbReference type="NCBI Taxonomy" id="498761"/>
    <lineage>
        <taxon>Bacteria</taxon>
        <taxon>Bacillati</taxon>
        <taxon>Bacillota</taxon>
        <taxon>Clostridia</taxon>
        <taxon>Eubacteriales</taxon>
        <taxon>Heliobacteriaceae</taxon>
        <taxon>Heliomicrobium</taxon>
    </lineage>
</organism>
<accession>B0TFB6</accession>
<dbReference type="Pfam" id="PF00528">
    <property type="entry name" value="BPD_transp_1"/>
    <property type="match status" value="1"/>
</dbReference>
<evidence type="ECO:0000256" key="3">
    <source>
        <dbReference type="ARBA" id="ARBA00022475"/>
    </source>
</evidence>
<dbReference type="PROSITE" id="PS50928">
    <property type="entry name" value="ABC_TM1"/>
    <property type="match status" value="1"/>
</dbReference>
<dbReference type="RefSeq" id="WP_012282936.1">
    <property type="nucleotide sequence ID" value="NC_010337.2"/>
</dbReference>
<reference evidence="9 10" key="1">
    <citation type="journal article" date="2008" name="J. Bacteriol.">
        <title>The genome of Heliobacterium modesticaldum, a phototrophic representative of the Firmicutes containing the simplest photosynthetic apparatus.</title>
        <authorList>
            <person name="Sattley W.M."/>
            <person name="Madigan M.T."/>
            <person name="Swingley W.D."/>
            <person name="Cheung P.C."/>
            <person name="Clocksin K.M."/>
            <person name="Conrad A.L."/>
            <person name="Dejesa L.C."/>
            <person name="Honchak B.M."/>
            <person name="Jung D.O."/>
            <person name="Karbach L.E."/>
            <person name="Kurdoglu A."/>
            <person name="Lahiri S."/>
            <person name="Mastrian S.D."/>
            <person name="Page L.E."/>
            <person name="Taylor H.L."/>
            <person name="Wang Z.T."/>
            <person name="Raymond J."/>
            <person name="Chen M."/>
            <person name="Blankenship R.E."/>
            <person name="Touchman J.W."/>
        </authorList>
    </citation>
    <scope>NUCLEOTIDE SEQUENCE [LARGE SCALE GENOMIC DNA]</scope>
    <source>
        <strain evidence="10">ATCC 51547 / Ice1</strain>
    </source>
</reference>
<dbReference type="PANTHER" id="PTHR43386:SF1">
    <property type="entry name" value="D,D-DIPEPTIDE TRANSPORT SYSTEM PERMEASE PROTEIN DDPC-RELATED"/>
    <property type="match status" value="1"/>
</dbReference>
<keyword evidence="5 7" id="KW-1133">Transmembrane helix</keyword>
<comment type="subcellular location">
    <subcellularLocation>
        <location evidence="1 7">Cell membrane</location>
        <topology evidence="1 7">Multi-pass membrane protein</topology>
    </subcellularLocation>
</comment>
<feature type="transmembrane region" description="Helical" evidence="7">
    <location>
        <begin position="168"/>
        <end position="188"/>
    </location>
</feature>
<keyword evidence="3" id="KW-1003">Cell membrane</keyword>
<feature type="transmembrane region" description="Helical" evidence="7">
    <location>
        <begin position="14"/>
        <end position="35"/>
    </location>
</feature>
<dbReference type="GO" id="GO:0005886">
    <property type="term" value="C:plasma membrane"/>
    <property type="evidence" value="ECO:0007669"/>
    <property type="project" value="UniProtKB-SubCell"/>
</dbReference>
<sequence length="285" mass="30467">MHINYRQRFISHPLGRLGLTLAAAFAALCLIGPWLSPYAPQATSYALFAPPSGEHWLGTNDVGQDILACLLAGGRTSFLVALGVAFSSTALACLVGALSAMGGGWVDRLLMRLTDVLLAVPHLVLILLVSTYLSPSPWLEIALFSLLLWGPGARVIRAQALSLKERAAVYAAAAFGAGKSYLFARHIFPDLVPLLSVLFLQGARQAVFMEAGLSFIGLADPNTVSWGAMIRHALGFTYLEVWMWCLLPVGAALSVTMVALTCIGHALEEMVKPPVEGHGVEDLYP</sequence>
<dbReference type="InterPro" id="IPR035906">
    <property type="entry name" value="MetI-like_sf"/>
</dbReference>
<dbReference type="PANTHER" id="PTHR43386">
    <property type="entry name" value="OLIGOPEPTIDE TRANSPORT SYSTEM PERMEASE PROTEIN APPC"/>
    <property type="match status" value="1"/>
</dbReference>
<dbReference type="EMBL" id="CP000930">
    <property type="protein sequence ID" value="ABZ84433.1"/>
    <property type="molecule type" value="Genomic_DNA"/>
</dbReference>
<dbReference type="HOGENOM" id="CLU_028518_8_0_9"/>